<keyword evidence="2" id="KW-1185">Reference proteome</keyword>
<dbReference type="HOGENOM" id="CLU_3237911_0_0_10"/>
<comment type="caution">
    <text evidence="1">The sequence shown here is derived from an EMBL/GenBank/DDBJ whole genome shotgun (WGS) entry which is preliminary data.</text>
</comment>
<name>C9ML77_9BACT</name>
<accession>C9ML77</accession>
<organism evidence="1 2">
    <name type="scientific">Prevotella veroralis F0319</name>
    <dbReference type="NCBI Taxonomy" id="649761"/>
    <lineage>
        <taxon>Bacteria</taxon>
        <taxon>Pseudomonadati</taxon>
        <taxon>Bacteroidota</taxon>
        <taxon>Bacteroidia</taxon>
        <taxon>Bacteroidales</taxon>
        <taxon>Prevotellaceae</taxon>
        <taxon>Prevotella</taxon>
    </lineage>
</organism>
<reference evidence="1 2" key="1">
    <citation type="submission" date="2009-09" db="EMBL/GenBank/DDBJ databases">
        <authorList>
            <person name="Weinstock G."/>
            <person name="Sodergren E."/>
            <person name="Clifton S."/>
            <person name="Fulton L."/>
            <person name="Fulton B."/>
            <person name="Courtney L."/>
            <person name="Fronick C."/>
            <person name="Harrison M."/>
            <person name="Strong C."/>
            <person name="Farmer C."/>
            <person name="Delahaunty K."/>
            <person name="Markovic C."/>
            <person name="Hall O."/>
            <person name="Minx P."/>
            <person name="Tomlinson C."/>
            <person name="Mitreva M."/>
            <person name="Nelson J."/>
            <person name="Hou S."/>
            <person name="Wollam A."/>
            <person name="Pepin K.H."/>
            <person name="Johnson M."/>
            <person name="Bhonagiri V."/>
            <person name="Nash W.E."/>
            <person name="Warren W."/>
            <person name="Chinwalla A."/>
            <person name="Mardis E.R."/>
            <person name="Wilson R.K."/>
        </authorList>
    </citation>
    <scope>NUCLEOTIDE SEQUENCE [LARGE SCALE GENOMIC DNA]</scope>
    <source>
        <strain evidence="1 2">F0319</strain>
    </source>
</reference>
<dbReference type="EMBL" id="ACVA01000013">
    <property type="protein sequence ID" value="EEX19411.1"/>
    <property type="molecule type" value="Genomic_DNA"/>
</dbReference>
<proteinExistence type="predicted"/>
<sequence length="43" mass="4738">MTVFVFHSGWNVEKQGKTSTFSPSLTSFLLGNDALCIIKQSAF</sequence>
<evidence type="ECO:0000313" key="2">
    <source>
        <dbReference type="Proteomes" id="UP000003327"/>
    </source>
</evidence>
<dbReference type="Proteomes" id="UP000003327">
    <property type="component" value="Unassembled WGS sequence"/>
</dbReference>
<gene>
    <name evidence="1" type="ORF">HMPREF0973_00352</name>
</gene>
<dbReference type="AlphaFoldDB" id="C9ML77"/>
<evidence type="ECO:0000313" key="1">
    <source>
        <dbReference type="EMBL" id="EEX19411.1"/>
    </source>
</evidence>
<protein>
    <submittedName>
        <fullName evidence="1">Uncharacterized protein</fullName>
    </submittedName>
</protein>